<keyword evidence="2" id="KW-0677">Repeat</keyword>
<dbReference type="Gene3D" id="1.25.40.10">
    <property type="entry name" value="Tetratricopeptide repeat domain"/>
    <property type="match status" value="1"/>
</dbReference>
<organism evidence="6 7">
    <name type="scientific">Abyssalbus ytuae</name>
    <dbReference type="NCBI Taxonomy" id="2926907"/>
    <lineage>
        <taxon>Bacteria</taxon>
        <taxon>Pseudomonadati</taxon>
        <taxon>Bacteroidota</taxon>
        <taxon>Flavobacteriia</taxon>
        <taxon>Flavobacteriales</taxon>
        <taxon>Flavobacteriaceae</taxon>
        <taxon>Abyssalbus</taxon>
    </lineage>
</organism>
<dbReference type="GO" id="GO:0016788">
    <property type="term" value="F:hydrolase activity, acting on ester bonds"/>
    <property type="evidence" value="ECO:0007669"/>
    <property type="project" value="TreeGrafter"/>
</dbReference>
<dbReference type="KEGG" id="fbm:MQE35_02385"/>
<evidence type="ECO:0000256" key="3">
    <source>
        <dbReference type="ARBA" id="ARBA00022801"/>
    </source>
</evidence>
<dbReference type="InterPro" id="IPR052558">
    <property type="entry name" value="Siderophore_Hydrolase_D"/>
</dbReference>
<gene>
    <name evidence="6" type="ORF">MQE35_02385</name>
</gene>
<dbReference type="PROSITE" id="PS50005">
    <property type="entry name" value="TPR"/>
    <property type="match status" value="1"/>
</dbReference>
<dbReference type="PANTHER" id="PTHR40841:SF2">
    <property type="entry name" value="SIDEROPHORE-DEGRADING ESTERASE (EUROFUNG)"/>
    <property type="match status" value="1"/>
</dbReference>
<evidence type="ECO:0000256" key="4">
    <source>
        <dbReference type="ARBA" id="ARBA00022803"/>
    </source>
</evidence>
<reference evidence="6" key="1">
    <citation type="submission" date="2022-03" db="EMBL/GenBank/DDBJ databases">
        <title>Description of Abyssus ytuae gen. nov., sp. nov., a novel member of the family Flavobacteriaceae isolated from the sediment of Mariana Trench.</title>
        <authorList>
            <person name="Zhang J."/>
            <person name="Xu X."/>
        </authorList>
    </citation>
    <scope>NUCLEOTIDE SEQUENCE</scope>
    <source>
        <strain evidence="6">MT3330</strain>
    </source>
</reference>
<evidence type="ECO:0000313" key="7">
    <source>
        <dbReference type="Proteomes" id="UP000831290"/>
    </source>
</evidence>
<evidence type="ECO:0000313" key="6">
    <source>
        <dbReference type="EMBL" id="UOB18158.1"/>
    </source>
</evidence>
<dbReference type="InterPro" id="IPR011990">
    <property type="entry name" value="TPR-like_helical_dom_sf"/>
</dbReference>
<dbReference type="InterPro" id="IPR000801">
    <property type="entry name" value="Esterase-like"/>
</dbReference>
<evidence type="ECO:0000256" key="2">
    <source>
        <dbReference type="ARBA" id="ARBA00022737"/>
    </source>
</evidence>
<accession>A0A9E7D2G9</accession>
<dbReference type="InterPro" id="IPR019734">
    <property type="entry name" value="TPR_rpt"/>
</dbReference>
<evidence type="ECO:0000256" key="5">
    <source>
        <dbReference type="PROSITE-ProRule" id="PRU00339"/>
    </source>
</evidence>
<comment type="similarity">
    <text evidence="1">Belongs to the esterase D family.</text>
</comment>
<name>A0A9E7D2G9_9FLAO</name>
<feature type="repeat" description="TPR" evidence="5">
    <location>
        <begin position="348"/>
        <end position="381"/>
    </location>
</feature>
<dbReference type="InterPro" id="IPR029058">
    <property type="entry name" value="AB_hydrolase_fold"/>
</dbReference>
<dbReference type="Gene3D" id="3.40.50.1820">
    <property type="entry name" value="alpha/beta hydrolase"/>
    <property type="match status" value="1"/>
</dbReference>
<dbReference type="SUPFAM" id="SSF48452">
    <property type="entry name" value="TPR-like"/>
    <property type="match status" value="1"/>
</dbReference>
<dbReference type="EMBL" id="CP094358">
    <property type="protein sequence ID" value="UOB18158.1"/>
    <property type="molecule type" value="Genomic_DNA"/>
</dbReference>
<dbReference type="Pfam" id="PF07719">
    <property type="entry name" value="TPR_2"/>
    <property type="match status" value="1"/>
</dbReference>
<dbReference type="Proteomes" id="UP000831290">
    <property type="component" value="Chromosome"/>
</dbReference>
<dbReference type="PROSITE" id="PS50293">
    <property type="entry name" value="TPR_REGION"/>
    <property type="match status" value="1"/>
</dbReference>
<keyword evidence="3 6" id="KW-0378">Hydrolase</keyword>
<dbReference type="Pfam" id="PF00756">
    <property type="entry name" value="Esterase"/>
    <property type="match status" value="1"/>
</dbReference>
<dbReference type="RefSeq" id="WP_255844166.1">
    <property type="nucleotide sequence ID" value="NZ_CP094358.1"/>
</dbReference>
<proteinExistence type="inferred from homology"/>
<dbReference type="AlphaFoldDB" id="A0A9E7D2G9"/>
<dbReference type="InterPro" id="IPR013105">
    <property type="entry name" value="TPR_2"/>
</dbReference>
<dbReference type="SMART" id="SM00028">
    <property type="entry name" value="TPR"/>
    <property type="match status" value="1"/>
</dbReference>
<evidence type="ECO:0000256" key="1">
    <source>
        <dbReference type="ARBA" id="ARBA00005622"/>
    </source>
</evidence>
<keyword evidence="7" id="KW-1185">Reference proteome</keyword>
<protein>
    <submittedName>
        <fullName evidence="6">Alpha/beta hydrolase-fold protein</fullName>
    </submittedName>
</protein>
<sequence length="394" mass="45706">MKTLKFIPLFVSILFSSKIVFSQTDNKLFFGEKNLIHSKILAEDREYWVHLPMDYEKGTGTYPVLYITDGDEHFFLASGLIEFMSSQFIIPEFIVVAIFHKDRNHDLTPTHSLTDINGFQSDAAKVSGGGEKLLQFIEKELIIQVESRYRASSYRVLAGHSLGGLFCIYAYLTRSHLFKGFISMDPALNWDNYVCERTLDSLPDEAPNFKNKLYISSAHNAPEGKRDKGPFRKSQLAFTKKLKKKGINNTKFELFEKEMHLTVPYQSLYAGLMFTFTDYYIFKNPRFTEEISFIQEHYKNVSALYEMKIIPPENLIEMLGKYFLFDINDYTKAIEFFKLNTTNYPHSFKAFEFLAKAYEASGDMDKAILNYKRSLELNPNNNDIQKALLELKLK</sequence>
<dbReference type="PANTHER" id="PTHR40841">
    <property type="entry name" value="SIDEROPHORE TRIACETYLFUSARININE C ESTERASE"/>
    <property type="match status" value="1"/>
</dbReference>
<keyword evidence="4 5" id="KW-0802">TPR repeat</keyword>
<dbReference type="SUPFAM" id="SSF53474">
    <property type="entry name" value="alpha/beta-Hydrolases"/>
    <property type="match status" value="1"/>
</dbReference>